<dbReference type="Pfam" id="PF00440">
    <property type="entry name" value="TetR_N"/>
    <property type="match status" value="1"/>
</dbReference>
<evidence type="ECO:0000259" key="5">
    <source>
        <dbReference type="PROSITE" id="PS50977"/>
    </source>
</evidence>
<dbReference type="Pfam" id="PF21351">
    <property type="entry name" value="TetR_C_41"/>
    <property type="match status" value="1"/>
</dbReference>
<dbReference type="GO" id="GO:0000976">
    <property type="term" value="F:transcription cis-regulatory region binding"/>
    <property type="evidence" value="ECO:0007669"/>
    <property type="project" value="TreeGrafter"/>
</dbReference>
<dbReference type="InterPro" id="IPR009057">
    <property type="entry name" value="Homeodomain-like_sf"/>
</dbReference>
<dbReference type="RefSeq" id="WP_034315205.1">
    <property type="nucleotide sequence ID" value="NZ_JFBM01000022.1"/>
</dbReference>
<dbReference type="InterPro" id="IPR050109">
    <property type="entry name" value="HTH-type_TetR-like_transc_reg"/>
</dbReference>
<evidence type="ECO:0000313" key="6">
    <source>
        <dbReference type="EMBL" id="KFU78815.1"/>
    </source>
</evidence>
<dbReference type="PRINTS" id="PR00455">
    <property type="entry name" value="HTHTETR"/>
</dbReference>
<dbReference type="AlphaFoldDB" id="A0A2P2FQ07"/>
<dbReference type="PANTHER" id="PTHR30055:SF234">
    <property type="entry name" value="HTH-TYPE TRANSCRIPTIONAL REGULATOR BETI"/>
    <property type="match status" value="1"/>
</dbReference>
<dbReference type="Proteomes" id="UP000256220">
    <property type="component" value="Unassembled WGS sequence"/>
</dbReference>
<dbReference type="InterPro" id="IPR049484">
    <property type="entry name" value="Rv0078-like_C"/>
</dbReference>
<dbReference type="EMBL" id="JFBM01000022">
    <property type="protein sequence ID" value="KFU78815.1"/>
    <property type="molecule type" value="Genomic_DNA"/>
</dbReference>
<dbReference type="Gene3D" id="1.10.357.10">
    <property type="entry name" value="Tetracycline Repressor, domain 2"/>
    <property type="match status" value="1"/>
</dbReference>
<dbReference type="SUPFAM" id="SSF46689">
    <property type="entry name" value="Homeodomain-like"/>
    <property type="match status" value="1"/>
</dbReference>
<evidence type="ECO:0000256" key="3">
    <source>
        <dbReference type="ARBA" id="ARBA00023163"/>
    </source>
</evidence>
<reference evidence="6 7" key="1">
    <citation type="journal article" date="2014" name="Genome Announc.">
        <title>Draft Genome Sequence of Amycolatopsis lurida NRRL 2430, Producer of the Glycopeptide Family Antibiotic Ristocetin.</title>
        <authorList>
            <person name="Kwun M.J."/>
            <person name="Hong H.J."/>
        </authorList>
    </citation>
    <scope>NUCLEOTIDE SEQUENCE [LARGE SCALE GENOMIC DNA]</scope>
    <source>
        <strain evidence="6 7">NRRL 2430</strain>
    </source>
</reference>
<evidence type="ECO:0000256" key="2">
    <source>
        <dbReference type="ARBA" id="ARBA00023125"/>
    </source>
</evidence>
<dbReference type="GO" id="GO:0003700">
    <property type="term" value="F:DNA-binding transcription factor activity"/>
    <property type="evidence" value="ECO:0007669"/>
    <property type="project" value="TreeGrafter"/>
</dbReference>
<dbReference type="InterPro" id="IPR001647">
    <property type="entry name" value="HTH_TetR"/>
</dbReference>
<dbReference type="PANTHER" id="PTHR30055">
    <property type="entry name" value="HTH-TYPE TRANSCRIPTIONAL REGULATOR RUTR"/>
    <property type="match status" value="1"/>
</dbReference>
<evidence type="ECO:0000313" key="7">
    <source>
        <dbReference type="Proteomes" id="UP000256220"/>
    </source>
</evidence>
<proteinExistence type="predicted"/>
<gene>
    <name evidence="6" type="ORF">BB31_24045</name>
</gene>
<sequence length="201" mass="21705">MARTKQQQREETMEALTATARRLFAEHGYGKVGLETIAQTAGVSKGALYHHFSSKAELFRHVLGVVQHDVGEQIARAADAAPDSWAGLLAGCRTFLTAATDPETQQIMLLDGPSVVGWQDWRELDAESSARHLAEALTELMTEGVLAKRPVEPLVRLLSGAMNEAAVWLAHSPDPEADLAATMETLTPMIEALRLPGSLPA</sequence>
<evidence type="ECO:0000256" key="1">
    <source>
        <dbReference type="ARBA" id="ARBA00023015"/>
    </source>
</evidence>
<name>A0A2P2FQ07_AMYLU</name>
<organism evidence="6 7">
    <name type="scientific">Amycolatopsis lurida NRRL 2430</name>
    <dbReference type="NCBI Taxonomy" id="1460371"/>
    <lineage>
        <taxon>Bacteria</taxon>
        <taxon>Bacillati</taxon>
        <taxon>Actinomycetota</taxon>
        <taxon>Actinomycetes</taxon>
        <taxon>Pseudonocardiales</taxon>
        <taxon>Pseudonocardiaceae</taxon>
        <taxon>Amycolatopsis</taxon>
    </lineage>
</organism>
<keyword evidence="7" id="KW-1185">Reference proteome</keyword>
<comment type="caution">
    <text evidence="6">The sequence shown here is derived from an EMBL/GenBank/DDBJ whole genome shotgun (WGS) entry which is preliminary data.</text>
</comment>
<keyword evidence="1" id="KW-0805">Transcription regulation</keyword>
<feature type="domain" description="HTH tetR-type" evidence="5">
    <location>
        <begin position="10"/>
        <end position="70"/>
    </location>
</feature>
<evidence type="ECO:0000256" key="4">
    <source>
        <dbReference type="PROSITE-ProRule" id="PRU00335"/>
    </source>
</evidence>
<keyword evidence="3" id="KW-0804">Transcription</keyword>
<feature type="DNA-binding region" description="H-T-H motif" evidence="4">
    <location>
        <begin position="33"/>
        <end position="52"/>
    </location>
</feature>
<keyword evidence="2 4" id="KW-0238">DNA-binding</keyword>
<accession>A0A2P2FQ07</accession>
<dbReference type="PROSITE" id="PS50977">
    <property type="entry name" value="HTH_TETR_2"/>
    <property type="match status" value="1"/>
</dbReference>
<protein>
    <submittedName>
        <fullName evidence="6">TetR family transcriptional regulator</fullName>
    </submittedName>
</protein>